<dbReference type="EMBL" id="GBRH01194571">
    <property type="protein sequence ID" value="JAE03325.1"/>
    <property type="molecule type" value="Transcribed_RNA"/>
</dbReference>
<name>A0A0A9ERE0_ARUDO</name>
<reference evidence="1" key="2">
    <citation type="journal article" date="2015" name="Data Brief">
        <title>Shoot transcriptome of the giant reed, Arundo donax.</title>
        <authorList>
            <person name="Barrero R.A."/>
            <person name="Guerrero F.D."/>
            <person name="Moolhuijzen P."/>
            <person name="Goolsby J.A."/>
            <person name="Tidwell J."/>
            <person name="Bellgard S.E."/>
            <person name="Bellgard M.I."/>
        </authorList>
    </citation>
    <scope>NUCLEOTIDE SEQUENCE</scope>
    <source>
        <tissue evidence="1">Shoot tissue taken approximately 20 cm above the soil surface</tissue>
    </source>
</reference>
<evidence type="ECO:0000313" key="1">
    <source>
        <dbReference type="EMBL" id="JAE03325.1"/>
    </source>
</evidence>
<accession>A0A0A9ERE0</accession>
<organism evidence="1">
    <name type="scientific">Arundo donax</name>
    <name type="common">Giant reed</name>
    <name type="synonym">Donax arundinaceus</name>
    <dbReference type="NCBI Taxonomy" id="35708"/>
    <lineage>
        <taxon>Eukaryota</taxon>
        <taxon>Viridiplantae</taxon>
        <taxon>Streptophyta</taxon>
        <taxon>Embryophyta</taxon>
        <taxon>Tracheophyta</taxon>
        <taxon>Spermatophyta</taxon>
        <taxon>Magnoliopsida</taxon>
        <taxon>Liliopsida</taxon>
        <taxon>Poales</taxon>
        <taxon>Poaceae</taxon>
        <taxon>PACMAD clade</taxon>
        <taxon>Arundinoideae</taxon>
        <taxon>Arundineae</taxon>
        <taxon>Arundo</taxon>
    </lineage>
</organism>
<sequence>MQPCSLQLLSQTYPQKLQQPN</sequence>
<dbReference type="AlphaFoldDB" id="A0A0A9ERE0"/>
<protein>
    <submittedName>
        <fullName evidence="1">Uncharacterized protein</fullName>
    </submittedName>
</protein>
<proteinExistence type="predicted"/>
<reference evidence="1" key="1">
    <citation type="submission" date="2014-09" db="EMBL/GenBank/DDBJ databases">
        <authorList>
            <person name="Magalhaes I.L.F."/>
            <person name="Oliveira U."/>
            <person name="Santos F.R."/>
            <person name="Vidigal T.H.D.A."/>
            <person name="Brescovit A.D."/>
            <person name="Santos A.J."/>
        </authorList>
    </citation>
    <scope>NUCLEOTIDE SEQUENCE</scope>
    <source>
        <tissue evidence="1">Shoot tissue taken approximately 20 cm above the soil surface</tissue>
    </source>
</reference>